<dbReference type="InterPro" id="IPR014001">
    <property type="entry name" value="Helicase_ATP-bd"/>
</dbReference>
<dbReference type="Pfam" id="PF00176">
    <property type="entry name" value="SNF2-rel_dom"/>
    <property type="match status" value="1"/>
</dbReference>
<name>A0ABV4H4S2_9ACTN</name>
<gene>
    <name evidence="5" type="ORF">AB2L27_17600</name>
</gene>
<dbReference type="Proteomes" id="UP001565927">
    <property type="component" value="Unassembled WGS sequence"/>
</dbReference>
<evidence type="ECO:0000259" key="3">
    <source>
        <dbReference type="PROSITE" id="PS51192"/>
    </source>
</evidence>
<proteinExistence type="predicted"/>
<dbReference type="RefSeq" id="WP_370442796.1">
    <property type="nucleotide sequence ID" value="NZ_JBGFTU010000024.1"/>
</dbReference>
<dbReference type="InterPro" id="IPR000330">
    <property type="entry name" value="SNF2_N"/>
</dbReference>
<organism evidence="5 6">
    <name type="scientific">Kineococcus halophytocola</name>
    <dbReference type="NCBI Taxonomy" id="3234027"/>
    <lineage>
        <taxon>Bacteria</taxon>
        <taxon>Bacillati</taxon>
        <taxon>Actinomycetota</taxon>
        <taxon>Actinomycetes</taxon>
        <taxon>Kineosporiales</taxon>
        <taxon>Kineosporiaceae</taxon>
        <taxon>Kineococcus</taxon>
    </lineage>
</organism>
<keyword evidence="1 5" id="KW-0378">Hydrolase</keyword>
<comment type="caution">
    <text evidence="5">The sequence shown here is derived from an EMBL/GenBank/DDBJ whole genome shotgun (WGS) entry which is preliminary data.</text>
</comment>
<keyword evidence="6" id="KW-1185">Reference proteome</keyword>
<protein>
    <submittedName>
        <fullName evidence="5">DEAD/DEAH box helicase</fullName>
        <ecNumber evidence="5">3.6.4.-</ecNumber>
    </submittedName>
</protein>
<dbReference type="PANTHER" id="PTHR10799">
    <property type="entry name" value="SNF2/RAD54 HELICASE FAMILY"/>
    <property type="match status" value="1"/>
</dbReference>
<reference evidence="5 6" key="1">
    <citation type="submission" date="2024-07" db="EMBL/GenBank/DDBJ databases">
        <authorList>
            <person name="Thanompreechachai J."/>
            <person name="Duangmal K."/>
        </authorList>
    </citation>
    <scope>NUCLEOTIDE SEQUENCE [LARGE SCALE GENOMIC DNA]</scope>
    <source>
        <strain evidence="5 6">LSe6-4</strain>
    </source>
</reference>
<keyword evidence="5" id="KW-0347">Helicase</keyword>
<dbReference type="CDD" id="cd18793">
    <property type="entry name" value="SF2_C_SNF"/>
    <property type="match status" value="1"/>
</dbReference>
<evidence type="ECO:0000313" key="5">
    <source>
        <dbReference type="EMBL" id="MEZ0166577.1"/>
    </source>
</evidence>
<dbReference type="CDD" id="cd18012">
    <property type="entry name" value="DEXQc_arch_SWI2_SNF2"/>
    <property type="match status" value="1"/>
</dbReference>
<dbReference type="Gene3D" id="3.40.50.300">
    <property type="entry name" value="P-loop containing nucleotide triphosphate hydrolases"/>
    <property type="match status" value="1"/>
</dbReference>
<dbReference type="PROSITE" id="PS51192">
    <property type="entry name" value="HELICASE_ATP_BIND_1"/>
    <property type="match status" value="1"/>
</dbReference>
<evidence type="ECO:0000313" key="6">
    <source>
        <dbReference type="Proteomes" id="UP001565927"/>
    </source>
</evidence>
<feature type="domain" description="Helicase ATP-binding" evidence="3">
    <location>
        <begin position="558"/>
        <end position="721"/>
    </location>
</feature>
<dbReference type="EMBL" id="JBGFTU010000024">
    <property type="protein sequence ID" value="MEZ0166577.1"/>
    <property type="molecule type" value="Genomic_DNA"/>
</dbReference>
<dbReference type="InterPro" id="IPR027417">
    <property type="entry name" value="P-loop_NTPase"/>
</dbReference>
<evidence type="ECO:0000259" key="4">
    <source>
        <dbReference type="PROSITE" id="PS51194"/>
    </source>
</evidence>
<dbReference type="SMART" id="SM00487">
    <property type="entry name" value="DEXDc"/>
    <property type="match status" value="1"/>
</dbReference>
<keyword evidence="5" id="KW-0547">Nucleotide-binding</keyword>
<sequence>MLVVHGLWTREHRLALWVEAPRRRPGPARPADLAALARTRPALARALSGPTIGPLTVSLPCTPSGRPAASVSRPRADLRLLPVDLDVVELAGERAVTLLTDLDDAPGEEEGVRLSDGLRWLGHVATGARRAVEAGHVLPDLQPTADGGFTARWVPAPDRALGRWRTAVAQACPPVLRAEGSGPGPAQGPPQALDLLEDVCALVVDVLVAARTAAVVPHDLPGGAGPRAWLTALRTGATLRGPGWPALARRVREWQRSGEDGGWDVLLRVVEPDPWEDVPDGLADGHLDPAAQEQTPDQRWRLQVRLRPLDDPSLVLTLEEARAESSAGGSSGGAREGEDPLLVLLTGAARAGAAHPPLKRLLGGRTDAAAQDGIELSIEELLDLVEHGGPRLSAAGVGLQLPRHWTRKALTFSLSASAAQPGAVTDPQVRKDDLLDFRWQAALGESPVTEAELLALAAAKSSLVRFRGEWVQVDPQALARSARFLRTRGSGRASVLDVLAAVGTGRDLPGPVTSVDARGVLGDVLSGQAAERLPELPDPPGLHAVLRPYQRRGLTWLATMSRLGLGAVLADDMGLGKTLQLLALLAHERGEDAGPGPTLLVCPMSVVGNWAAEAARFTPGLRVHVHHGPGRRRGAGFTALAAGHDLVVTTYGLLVRDVTDLAAADWHRLALDEAQHVKNANTRQARAVRAVGSRHRVALTGTPVENRLEDLRAVLDATNPGLLGSAATFRDRFTVPIEKLGHAEPAQRLALVTRPFVLRRVKTDPAVAGDLPEKIEMTVRANLTTEQAALYRRAVDDLTERLQDKDSDPGGLSRRGLILAALTRLKQICNHPAHYLGDSSPVLHRGRHRSGKLQLLDDIVTSARSEGEKVLCFTQFAEFGHLLAPHLAGLTGEPVPFLHGGVSRHGRDAMVAEFGGSDGPGVMLLSLRAGGTGLNLTAANHVVHVDRWWNPAVEDQATDRAFRIGQHRQVQVRKLVSVGTVEERVDAVISRKRDLADRVVGSGEGWITDLDTDALRELLRLGDDAVGE</sequence>
<dbReference type="Pfam" id="PF12419">
    <property type="entry name" value="DUF3670"/>
    <property type="match status" value="1"/>
</dbReference>
<keyword evidence="5" id="KW-0067">ATP-binding</keyword>
<dbReference type="Gene3D" id="3.40.50.10810">
    <property type="entry name" value="Tandem AAA-ATPase domain"/>
    <property type="match status" value="1"/>
</dbReference>
<dbReference type="GO" id="GO:0004386">
    <property type="term" value="F:helicase activity"/>
    <property type="evidence" value="ECO:0007669"/>
    <property type="project" value="UniProtKB-KW"/>
</dbReference>
<accession>A0ABV4H4S2</accession>
<evidence type="ECO:0000256" key="1">
    <source>
        <dbReference type="ARBA" id="ARBA00022801"/>
    </source>
</evidence>
<dbReference type="InterPro" id="IPR038718">
    <property type="entry name" value="SNF2-like_sf"/>
</dbReference>
<dbReference type="GO" id="GO:0016787">
    <property type="term" value="F:hydrolase activity"/>
    <property type="evidence" value="ECO:0007669"/>
    <property type="project" value="UniProtKB-KW"/>
</dbReference>
<dbReference type="SMART" id="SM00490">
    <property type="entry name" value="HELICc"/>
    <property type="match status" value="1"/>
</dbReference>
<dbReference type="InterPro" id="IPR001650">
    <property type="entry name" value="Helicase_C-like"/>
</dbReference>
<feature type="domain" description="Helicase C-terminal" evidence="4">
    <location>
        <begin position="855"/>
        <end position="1016"/>
    </location>
</feature>
<dbReference type="PROSITE" id="PS51194">
    <property type="entry name" value="HELICASE_CTER"/>
    <property type="match status" value="1"/>
</dbReference>
<dbReference type="InterPro" id="IPR049730">
    <property type="entry name" value="SNF2/RAD54-like_C"/>
</dbReference>
<dbReference type="InterPro" id="IPR022138">
    <property type="entry name" value="DUF3670"/>
</dbReference>
<dbReference type="SUPFAM" id="SSF52540">
    <property type="entry name" value="P-loop containing nucleoside triphosphate hydrolases"/>
    <property type="match status" value="2"/>
</dbReference>
<dbReference type="Pfam" id="PF00271">
    <property type="entry name" value="Helicase_C"/>
    <property type="match status" value="1"/>
</dbReference>
<feature type="region of interest" description="Disordered" evidence="2">
    <location>
        <begin position="277"/>
        <end position="297"/>
    </location>
</feature>
<dbReference type="EC" id="3.6.4.-" evidence="5"/>
<evidence type="ECO:0000256" key="2">
    <source>
        <dbReference type="SAM" id="MobiDB-lite"/>
    </source>
</evidence>